<dbReference type="Proteomes" id="UP000199360">
    <property type="component" value="Unassembled WGS sequence"/>
</dbReference>
<dbReference type="STRING" id="745366.GA0070213_11851"/>
<evidence type="ECO:0000313" key="1">
    <source>
        <dbReference type="EMBL" id="SCG77429.1"/>
    </source>
</evidence>
<keyword evidence="2" id="KW-1185">Reference proteome</keyword>
<proteinExistence type="predicted"/>
<gene>
    <name evidence="1" type="ORF">GA0070213_11851</name>
</gene>
<reference evidence="2" key="1">
    <citation type="submission" date="2016-06" db="EMBL/GenBank/DDBJ databases">
        <authorList>
            <person name="Varghese N."/>
            <person name="Submissions Spin"/>
        </authorList>
    </citation>
    <scope>NUCLEOTIDE SEQUENCE [LARGE SCALE GENOMIC DNA]</scope>
    <source>
        <strain evidence="2">DSM 45647</strain>
    </source>
</reference>
<accession>A0A1C5K4G4</accession>
<dbReference type="EMBL" id="FMDM01000018">
    <property type="protein sequence ID" value="SCG77429.1"/>
    <property type="molecule type" value="Genomic_DNA"/>
</dbReference>
<name>A0A1C5K4G4_9ACTN</name>
<dbReference type="AlphaFoldDB" id="A0A1C5K4G4"/>
<dbReference type="RefSeq" id="WP_175441526.1">
    <property type="nucleotide sequence ID" value="NZ_FMDM01000018.1"/>
</dbReference>
<protein>
    <submittedName>
        <fullName evidence="1">Uncharacterized protein</fullName>
    </submittedName>
</protein>
<evidence type="ECO:0000313" key="2">
    <source>
        <dbReference type="Proteomes" id="UP000199360"/>
    </source>
</evidence>
<sequence length="95" mass="9884">MTNVGFIGLGDQGAPMARVDVLLLCLRDDEDVADLLLIARRLDVDVPALVRVGIVAGVLPDPPLSRTAASSAAVTARQVAARDALRQAARDGDVP</sequence>
<organism evidence="1 2">
    <name type="scientific">Micromonospora humi</name>
    <dbReference type="NCBI Taxonomy" id="745366"/>
    <lineage>
        <taxon>Bacteria</taxon>
        <taxon>Bacillati</taxon>
        <taxon>Actinomycetota</taxon>
        <taxon>Actinomycetes</taxon>
        <taxon>Micromonosporales</taxon>
        <taxon>Micromonosporaceae</taxon>
        <taxon>Micromonospora</taxon>
    </lineage>
</organism>